<organism evidence="2 3">
    <name type="scientific">Aurantiacibacter sediminis</name>
    <dbReference type="NCBI Taxonomy" id="2793064"/>
    <lineage>
        <taxon>Bacteria</taxon>
        <taxon>Pseudomonadati</taxon>
        <taxon>Pseudomonadota</taxon>
        <taxon>Alphaproteobacteria</taxon>
        <taxon>Sphingomonadales</taxon>
        <taxon>Erythrobacteraceae</taxon>
        <taxon>Aurantiacibacter</taxon>
    </lineage>
</organism>
<dbReference type="InterPro" id="IPR029058">
    <property type="entry name" value="AB_hydrolase_fold"/>
</dbReference>
<name>A0ABS0N1E6_9SPHN</name>
<comment type="caution">
    <text evidence="2">The sequence shown here is derived from an EMBL/GenBank/DDBJ whole genome shotgun (WGS) entry which is preliminary data.</text>
</comment>
<keyword evidence="2" id="KW-0378">Hydrolase</keyword>
<evidence type="ECO:0000313" key="2">
    <source>
        <dbReference type="EMBL" id="MBH5321782.1"/>
    </source>
</evidence>
<dbReference type="InterPro" id="IPR016032">
    <property type="entry name" value="Sig_transdc_resp-reg_C-effctor"/>
</dbReference>
<dbReference type="GO" id="GO:0016787">
    <property type="term" value="F:hydrolase activity"/>
    <property type="evidence" value="ECO:0007669"/>
    <property type="project" value="UniProtKB-KW"/>
</dbReference>
<dbReference type="Proteomes" id="UP000602442">
    <property type="component" value="Unassembled WGS sequence"/>
</dbReference>
<sequence length="561" mass="62202">MTAILTNLADEEALIKAAYGVVSRPQRLIDLLHALQDNRVVSSDDVEPLADHFAQVTELITEVDEEVGRDFSNFHGISASPGEVAKKEVFDSQVQLSLDRDGKVVSYDPAVFGVECFEEGPSIPDWMSETDRDGFRAIMASMRATGTIAPSLIRLLTHFDDETGQLFSVEPSQRDGIAAEFRSIRLRWSNRVGELFVELFKLTKTQGLLARDIVNGRSVKQFAERRGRSEATARTQLKVLLKKLGLSSQIELVSLYAGFHFRMQFLSAEETAESANTGLVHTLPDGNILPYEVHGDPDGRPVLYLHATADGAYFTPKQQRAAKEQGLRVIAPWLPFYAGSRFEKHGLLTVDAFVDRLENLLDALDIPSCAIITVRVSAPYGLRAIQRNPKRFTRLVAAGTIVPVKSPADFAHLTFGYRAPMRLARSAPSFVKLYFAAAAAMMRRGEGGKFLTSLYENSPADLRTLDDPDVVEVMKASLLRTYEESYDAPLQQTLLSSSDWSEFCENIEAHVTIICGQEDGLGTPHQVQDFCERYGFTLEGPLENVGSLAIHQVPSLIFERV</sequence>
<dbReference type="SUPFAM" id="SSF46894">
    <property type="entry name" value="C-terminal effector domain of the bipartite response regulators"/>
    <property type="match status" value="1"/>
</dbReference>
<dbReference type="InterPro" id="IPR036388">
    <property type="entry name" value="WH-like_DNA-bd_sf"/>
</dbReference>
<proteinExistence type="predicted"/>
<dbReference type="EMBL" id="JAEANY010000001">
    <property type="protein sequence ID" value="MBH5321782.1"/>
    <property type="molecule type" value="Genomic_DNA"/>
</dbReference>
<keyword evidence="3" id="KW-1185">Reference proteome</keyword>
<dbReference type="SMART" id="SM00421">
    <property type="entry name" value="HTH_LUXR"/>
    <property type="match status" value="1"/>
</dbReference>
<protein>
    <submittedName>
        <fullName evidence="2">Alpha/beta hydrolase</fullName>
    </submittedName>
</protein>
<accession>A0ABS0N1E6</accession>
<reference evidence="2 3" key="1">
    <citation type="submission" date="2020-11" db="EMBL/GenBank/DDBJ databases">
        <title>Erythrobacter sediminis sp. nov., a marine bacterium from a tidal flat of Garorim Bay.</title>
        <authorList>
            <person name="Kim D."/>
            <person name="Yoo Y."/>
            <person name="Kim J.-J."/>
        </authorList>
    </citation>
    <scope>NUCLEOTIDE SEQUENCE [LARGE SCALE GENOMIC DNA]</scope>
    <source>
        <strain evidence="2 3">JGD-13</strain>
    </source>
</reference>
<feature type="domain" description="HTH luxR-type" evidence="1">
    <location>
        <begin position="199"/>
        <end position="256"/>
    </location>
</feature>
<dbReference type="RefSeq" id="WP_197920437.1">
    <property type="nucleotide sequence ID" value="NZ_CAWPTA010000006.1"/>
</dbReference>
<evidence type="ECO:0000259" key="1">
    <source>
        <dbReference type="SMART" id="SM00421"/>
    </source>
</evidence>
<dbReference type="Gene3D" id="1.10.10.10">
    <property type="entry name" value="Winged helix-like DNA-binding domain superfamily/Winged helix DNA-binding domain"/>
    <property type="match status" value="1"/>
</dbReference>
<dbReference type="InterPro" id="IPR000792">
    <property type="entry name" value="Tscrpt_reg_LuxR_C"/>
</dbReference>
<dbReference type="Gene3D" id="3.40.50.1820">
    <property type="entry name" value="alpha/beta hydrolase"/>
    <property type="match status" value="1"/>
</dbReference>
<gene>
    <name evidence="2" type="ORF">I5L03_04175</name>
</gene>
<evidence type="ECO:0000313" key="3">
    <source>
        <dbReference type="Proteomes" id="UP000602442"/>
    </source>
</evidence>
<dbReference type="SUPFAM" id="SSF53474">
    <property type="entry name" value="alpha/beta-Hydrolases"/>
    <property type="match status" value="1"/>
</dbReference>